<sequence length="58" mass="6272">MILVLEATVQREFATISGYSLIEGIGFVSPDMIGPRAEPNVSLHIESHAPFVAISFNV</sequence>
<dbReference type="RefSeq" id="WP_156529210.1">
    <property type="nucleotide sequence ID" value="NZ_FCOK02000152.1"/>
</dbReference>
<accession>A0A158K0P3</accession>
<name>A0A158K0P3_9BURK</name>
<dbReference type="OrthoDB" id="9868895at2"/>
<protein>
    <submittedName>
        <fullName evidence="1">Uncharacterized protein</fullName>
    </submittedName>
</protein>
<dbReference type="Proteomes" id="UP000054683">
    <property type="component" value="Unassembled WGS sequence"/>
</dbReference>
<organism evidence="1 2">
    <name type="scientific">Caballeronia udeis</name>
    <dbReference type="NCBI Taxonomy" id="1232866"/>
    <lineage>
        <taxon>Bacteria</taxon>
        <taxon>Pseudomonadati</taxon>
        <taxon>Pseudomonadota</taxon>
        <taxon>Betaproteobacteria</taxon>
        <taxon>Burkholderiales</taxon>
        <taxon>Burkholderiaceae</taxon>
        <taxon>Caballeronia</taxon>
    </lineage>
</organism>
<proteinExistence type="predicted"/>
<reference evidence="1 2" key="1">
    <citation type="submission" date="2016-01" db="EMBL/GenBank/DDBJ databases">
        <authorList>
            <person name="Oliw E.H."/>
        </authorList>
    </citation>
    <scope>NUCLEOTIDE SEQUENCE [LARGE SCALE GENOMIC DNA]</scope>
    <source>
        <strain evidence="1">LMG 27134</strain>
    </source>
</reference>
<evidence type="ECO:0000313" key="1">
    <source>
        <dbReference type="EMBL" id="SAL74279.1"/>
    </source>
</evidence>
<evidence type="ECO:0000313" key="2">
    <source>
        <dbReference type="Proteomes" id="UP000054683"/>
    </source>
</evidence>
<dbReference type="AlphaFoldDB" id="A0A158K0P3"/>
<dbReference type="EMBL" id="FCOK02000152">
    <property type="protein sequence ID" value="SAL74279.1"/>
    <property type="molecule type" value="Genomic_DNA"/>
</dbReference>
<gene>
    <name evidence="1" type="ORF">AWB69_09160</name>
</gene>